<proteinExistence type="predicted"/>
<dbReference type="KEGG" id="ddz:DSYM_06360"/>
<gene>
    <name evidence="2" type="ORF">DSYM_06360</name>
</gene>
<reference evidence="2" key="1">
    <citation type="journal article" name="DNA Res.">
        <title>The physiological potential of anammox bacteria as revealed by their core genome structure.</title>
        <authorList>
            <person name="Okubo T."/>
            <person name="Toyoda A."/>
            <person name="Fukuhara K."/>
            <person name="Uchiyama I."/>
            <person name="Harigaya Y."/>
            <person name="Kuroiwa M."/>
            <person name="Suzuki T."/>
            <person name="Murakami Y."/>
            <person name="Suwa Y."/>
            <person name="Takami H."/>
        </authorList>
    </citation>
    <scope>NUCLEOTIDE SEQUENCE</scope>
    <source>
        <strain evidence="2">317325-3</strain>
    </source>
</reference>
<accession>A0A809RU51</accession>
<organism evidence="2 3">
    <name type="scientific">Candidatus Desulfobacillus denitrificans</name>
    <dbReference type="NCBI Taxonomy" id="2608985"/>
    <lineage>
        <taxon>Bacteria</taxon>
        <taxon>Pseudomonadati</taxon>
        <taxon>Pseudomonadota</taxon>
        <taxon>Betaproteobacteria</taxon>
        <taxon>Candidatus Desulfobacillus</taxon>
    </lineage>
</organism>
<name>A0A809RU51_9PROT</name>
<keyword evidence="1" id="KW-0472">Membrane</keyword>
<dbReference type="PANTHER" id="PTHR42941">
    <property type="entry name" value="SLL1037 PROTEIN"/>
    <property type="match status" value="1"/>
</dbReference>
<sequence length="447" mass="49795">MKARIVKLKSLKEYSLRDLLTVGLPALLLLAGGFWLAAQFIKPAPPKYLYLSSGAPGGSYEVYAERYRQVLAKNGVELRDRPSAGAMENLKRLLDENDDTEVALVQSGIANGANIGTLYSLGFLYYEPLWVFYRGGQGLDRLTQLRGRRLAVGAEGSGTRKLALQLLEASGVNAQNAALLPLGGLSAVEALRTHKADAVFLVGAERSAAVWTLLYTPGVRLMSLTHADAYTRLFPYLTRLTLPQGAIDMARNVPNHDVSLVSPMAMLAAHESLHPALLQLLIQAAQEVHGEAGIFQRPGEFPRAGQADFPMSPDAERFYKSGKPFLQRYLPFWAANLIDRMVVMLVPVFALLLPILKFAPALYIWRVRSRIYRRYGELKFIEAELEADPARHTRAEWLARLDRIEEDVQHVATPLAFTDMLYTLRAHLDLVRATILRRTSEMKAKET</sequence>
<dbReference type="SUPFAM" id="SSF53850">
    <property type="entry name" value="Periplasmic binding protein-like II"/>
    <property type="match status" value="1"/>
</dbReference>
<dbReference type="AlphaFoldDB" id="A0A809RU51"/>
<evidence type="ECO:0000313" key="3">
    <source>
        <dbReference type="Proteomes" id="UP000662914"/>
    </source>
</evidence>
<keyword evidence="1" id="KW-1133">Transmembrane helix</keyword>
<evidence type="ECO:0000256" key="1">
    <source>
        <dbReference type="SAM" id="Phobius"/>
    </source>
</evidence>
<feature type="transmembrane region" description="Helical" evidence="1">
    <location>
        <begin position="341"/>
        <end position="365"/>
    </location>
</feature>
<dbReference type="InterPro" id="IPR011852">
    <property type="entry name" value="TRAP_TAXI"/>
</dbReference>
<dbReference type="Pfam" id="PF16868">
    <property type="entry name" value="NMT1_3"/>
    <property type="match status" value="1"/>
</dbReference>
<protein>
    <submittedName>
        <fullName evidence="2">C4-dicarboxylate ABC transporter substrate-binding protein</fullName>
    </submittedName>
</protein>
<keyword evidence="1" id="KW-0812">Transmembrane</keyword>
<dbReference type="Gene3D" id="3.40.190.10">
    <property type="entry name" value="Periplasmic binding protein-like II"/>
    <property type="match status" value="2"/>
</dbReference>
<evidence type="ECO:0000313" key="2">
    <source>
        <dbReference type="EMBL" id="BBO19937.1"/>
    </source>
</evidence>
<dbReference type="Proteomes" id="UP000662914">
    <property type="component" value="Chromosome"/>
</dbReference>
<dbReference type="PANTHER" id="PTHR42941:SF1">
    <property type="entry name" value="SLL1037 PROTEIN"/>
    <property type="match status" value="1"/>
</dbReference>
<dbReference type="EMBL" id="AP021857">
    <property type="protein sequence ID" value="BBO19937.1"/>
    <property type="molecule type" value="Genomic_DNA"/>
</dbReference>